<dbReference type="InterPro" id="IPR010656">
    <property type="entry name" value="DctM"/>
</dbReference>
<feature type="domain" description="TRAP C4-dicarboxylate transport system permease DctM subunit" evidence="8">
    <location>
        <begin position="25"/>
        <end position="437"/>
    </location>
</feature>
<reference evidence="9 10" key="1">
    <citation type="submission" date="2019-10" db="EMBL/GenBank/DDBJ databases">
        <title>Alkalibaculum tamaniensis sp.nov., a new alkaliphilic acetogen, isolated on methoxylated aromatics from a mud volcano.</title>
        <authorList>
            <person name="Khomyakova M.A."/>
            <person name="Merkel A.Y."/>
            <person name="Bonch-Osmolovskaya E.A."/>
            <person name="Slobodkin A.I."/>
        </authorList>
    </citation>
    <scope>NUCLEOTIDE SEQUENCE [LARGE SCALE GENOMIC DNA]</scope>
    <source>
        <strain evidence="9 10">M08DMB</strain>
    </source>
</reference>
<dbReference type="EMBL" id="WHNX01000003">
    <property type="protein sequence ID" value="MPW24736.1"/>
    <property type="molecule type" value="Genomic_DNA"/>
</dbReference>
<evidence type="ECO:0000256" key="7">
    <source>
        <dbReference type="SAM" id="Phobius"/>
    </source>
</evidence>
<proteinExistence type="predicted"/>
<dbReference type="NCBIfam" id="TIGR00786">
    <property type="entry name" value="dctM"/>
    <property type="match status" value="1"/>
</dbReference>
<evidence type="ECO:0000313" key="9">
    <source>
        <dbReference type="EMBL" id="MPW24736.1"/>
    </source>
</evidence>
<evidence type="ECO:0000256" key="2">
    <source>
        <dbReference type="ARBA" id="ARBA00022475"/>
    </source>
</evidence>
<keyword evidence="3" id="KW-0997">Cell inner membrane</keyword>
<dbReference type="InterPro" id="IPR004681">
    <property type="entry name" value="TRAP_DctM"/>
</dbReference>
<feature type="transmembrane region" description="Helical" evidence="7">
    <location>
        <begin position="262"/>
        <end position="281"/>
    </location>
</feature>
<dbReference type="GO" id="GO:0005886">
    <property type="term" value="C:plasma membrane"/>
    <property type="evidence" value="ECO:0007669"/>
    <property type="project" value="UniProtKB-SubCell"/>
</dbReference>
<feature type="transmembrane region" description="Helical" evidence="7">
    <location>
        <begin position="334"/>
        <end position="364"/>
    </location>
</feature>
<comment type="subcellular location">
    <subcellularLocation>
        <location evidence="1">Cell inner membrane</location>
        <topology evidence="1">Multi-pass membrane protein</topology>
    </subcellularLocation>
</comment>
<dbReference type="PIRSF" id="PIRSF006066">
    <property type="entry name" value="HI0050"/>
    <property type="match status" value="1"/>
</dbReference>
<gene>
    <name evidence="9" type="ORF">GC105_02890</name>
</gene>
<protein>
    <submittedName>
        <fullName evidence="9">TRAP transporter large permease subunit</fullName>
    </submittedName>
</protein>
<dbReference type="GO" id="GO:0022857">
    <property type="term" value="F:transmembrane transporter activity"/>
    <property type="evidence" value="ECO:0007669"/>
    <property type="project" value="TreeGrafter"/>
</dbReference>
<name>A0A6A7K5L9_9FIRM</name>
<evidence type="ECO:0000256" key="5">
    <source>
        <dbReference type="ARBA" id="ARBA00022989"/>
    </source>
</evidence>
<sequence>MRIKLMRQKKELRQLSNEIIGLIGIVVLLILICSRVWIGAALAIVGFFGLLIMSGSSQAFSTLGTAPYMNIDNYTITAIPMFTLMGMVIAETSIGKGLYEAAYRFLGRKNGGVASATVVASGLMGAITGSDNVSCVIMSKLALPELKRFKYNDGLATASVAAGAPLAIIIPPSMAFIMYGMLTEQSVGKLFMAGLIPGAILVSVFVLAISISCNRNKTLGPKGDKFTLKEKMNALVGVLPTIILFLLVLGGIYFGICTTTEAGAIGALGAIIIAGVTKQLSAKKMYTILRATVVAVGFVIFMIAGTFIFIKFITLSHVPLALTELIIGMEVNRFIVLLAVAIMYLVLGMIMPHIPMMILTVPLLFPAMTALGFDPIWFGCFVVMMMALGAISPPIGMDVFIVAGISKVPVLEIYKGMIPFLIADVAVIILICVFPQIVTFLPSLM</sequence>
<keyword evidence="4 7" id="KW-0812">Transmembrane</keyword>
<dbReference type="Pfam" id="PF06808">
    <property type="entry name" value="DctM"/>
    <property type="match status" value="1"/>
</dbReference>
<keyword evidence="5 7" id="KW-1133">Transmembrane helix</keyword>
<keyword evidence="2" id="KW-1003">Cell membrane</keyword>
<keyword evidence="10" id="KW-1185">Reference proteome</keyword>
<accession>A0A6A7K5L9</accession>
<evidence type="ECO:0000256" key="1">
    <source>
        <dbReference type="ARBA" id="ARBA00004429"/>
    </source>
</evidence>
<organism evidence="9 10">
    <name type="scientific">Alkalibaculum sporogenes</name>
    <dbReference type="NCBI Taxonomy" id="2655001"/>
    <lineage>
        <taxon>Bacteria</taxon>
        <taxon>Bacillati</taxon>
        <taxon>Bacillota</taxon>
        <taxon>Clostridia</taxon>
        <taxon>Eubacteriales</taxon>
        <taxon>Eubacteriaceae</taxon>
        <taxon>Alkalibaculum</taxon>
    </lineage>
</organism>
<dbReference type="PANTHER" id="PTHR33362">
    <property type="entry name" value="SIALIC ACID TRAP TRANSPORTER PERMEASE PROTEIN SIAT-RELATED"/>
    <property type="match status" value="1"/>
</dbReference>
<dbReference type="AlphaFoldDB" id="A0A6A7K5L9"/>
<evidence type="ECO:0000259" key="8">
    <source>
        <dbReference type="Pfam" id="PF06808"/>
    </source>
</evidence>
<evidence type="ECO:0000256" key="6">
    <source>
        <dbReference type="ARBA" id="ARBA00023136"/>
    </source>
</evidence>
<feature type="transmembrane region" description="Helical" evidence="7">
    <location>
        <begin position="191"/>
        <end position="213"/>
    </location>
</feature>
<feature type="transmembrane region" description="Helical" evidence="7">
    <location>
        <begin position="74"/>
        <end position="99"/>
    </location>
</feature>
<evidence type="ECO:0000256" key="3">
    <source>
        <dbReference type="ARBA" id="ARBA00022519"/>
    </source>
</evidence>
<keyword evidence="6 7" id="KW-0472">Membrane</keyword>
<feature type="transmembrane region" description="Helical" evidence="7">
    <location>
        <begin position="376"/>
        <end position="397"/>
    </location>
</feature>
<evidence type="ECO:0000313" key="10">
    <source>
        <dbReference type="Proteomes" id="UP000440004"/>
    </source>
</evidence>
<comment type="caution">
    <text evidence="9">The sequence shown here is derived from an EMBL/GenBank/DDBJ whole genome shotgun (WGS) entry which is preliminary data.</text>
</comment>
<feature type="transmembrane region" description="Helical" evidence="7">
    <location>
        <begin position="417"/>
        <end position="441"/>
    </location>
</feature>
<feature type="transmembrane region" description="Helical" evidence="7">
    <location>
        <begin position="293"/>
        <end position="314"/>
    </location>
</feature>
<feature type="transmembrane region" description="Helical" evidence="7">
    <location>
        <begin position="155"/>
        <end position="179"/>
    </location>
</feature>
<feature type="transmembrane region" description="Helical" evidence="7">
    <location>
        <begin position="234"/>
        <end position="256"/>
    </location>
</feature>
<dbReference type="PANTHER" id="PTHR33362:SF5">
    <property type="entry name" value="C4-DICARBOXYLATE TRAP TRANSPORTER LARGE PERMEASE PROTEIN DCTM"/>
    <property type="match status" value="1"/>
</dbReference>
<feature type="transmembrane region" description="Helical" evidence="7">
    <location>
        <begin position="21"/>
        <end position="54"/>
    </location>
</feature>
<evidence type="ECO:0000256" key="4">
    <source>
        <dbReference type="ARBA" id="ARBA00022692"/>
    </source>
</evidence>
<dbReference type="Proteomes" id="UP000440004">
    <property type="component" value="Unassembled WGS sequence"/>
</dbReference>